<comment type="caution">
    <text evidence="1">The sequence shown here is derived from an EMBL/GenBank/DDBJ whole genome shotgun (WGS) entry which is preliminary data.</text>
</comment>
<dbReference type="Proteomes" id="UP000569092">
    <property type="component" value="Unassembled WGS sequence"/>
</dbReference>
<gene>
    <name evidence="1" type="ORF">HDF10_001564</name>
</gene>
<sequence>MSVFYDRQDELEKYEFMMGEARGRLAVTLDVLTDALILIGQHGVYCASARNPAVPALDLQAVLMNLNGAKELVASVMERLRLDRLELEKEAAK</sequence>
<name>A0A7W8J949_9BACT</name>
<dbReference type="EMBL" id="JACHDZ010000002">
    <property type="protein sequence ID" value="MBB5343589.1"/>
    <property type="molecule type" value="Genomic_DNA"/>
</dbReference>
<evidence type="ECO:0000313" key="1">
    <source>
        <dbReference type="EMBL" id="MBB5343589.1"/>
    </source>
</evidence>
<organism evidence="1 2">
    <name type="scientific">Tunturiibacter lichenicola</name>
    <dbReference type="NCBI Taxonomy" id="2051959"/>
    <lineage>
        <taxon>Bacteria</taxon>
        <taxon>Pseudomonadati</taxon>
        <taxon>Acidobacteriota</taxon>
        <taxon>Terriglobia</taxon>
        <taxon>Terriglobales</taxon>
        <taxon>Acidobacteriaceae</taxon>
        <taxon>Tunturiibacter</taxon>
    </lineage>
</organism>
<accession>A0A7W8J949</accession>
<reference evidence="1 2" key="1">
    <citation type="submission" date="2020-08" db="EMBL/GenBank/DDBJ databases">
        <title>Genomic Encyclopedia of Type Strains, Phase IV (KMG-V): Genome sequencing to study the core and pangenomes of soil and plant-associated prokaryotes.</title>
        <authorList>
            <person name="Whitman W."/>
        </authorList>
    </citation>
    <scope>NUCLEOTIDE SEQUENCE [LARGE SCALE GENOMIC DNA]</scope>
    <source>
        <strain evidence="1 2">M8US30</strain>
    </source>
</reference>
<protein>
    <submittedName>
        <fullName evidence="1">Uncharacterized protein</fullName>
    </submittedName>
</protein>
<proteinExistence type="predicted"/>
<dbReference type="AlphaFoldDB" id="A0A7W8J949"/>
<evidence type="ECO:0000313" key="2">
    <source>
        <dbReference type="Proteomes" id="UP000569092"/>
    </source>
</evidence>